<dbReference type="GO" id="GO:0034456">
    <property type="term" value="C:UTP-C complex"/>
    <property type="evidence" value="ECO:0007669"/>
    <property type="project" value="TreeGrafter"/>
</dbReference>
<evidence type="ECO:0000256" key="2">
    <source>
        <dbReference type="ARBA" id="ARBA00022884"/>
    </source>
</evidence>
<dbReference type="Pfam" id="PF12923">
    <property type="entry name" value="RRP7"/>
    <property type="match status" value="1"/>
</dbReference>
<dbReference type="Gene3D" id="3.30.70.330">
    <property type="match status" value="1"/>
</dbReference>
<dbReference type="AlphaFoldDB" id="A0A834MLH7"/>
<feature type="domain" description="RRM" evidence="4">
    <location>
        <begin position="44"/>
        <end position="130"/>
    </location>
</feature>
<protein>
    <recommendedName>
        <fullName evidence="4">RRM domain-containing protein</fullName>
    </recommendedName>
</protein>
<dbReference type="InterPro" id="IPR024326">
    <property type="entry name" value="RRP7_C"/>
</dbReference>
<dbReference type="SUPFAM" id="SSF54928">
    <property type="entry name" value="RNA-binding domain, RBD"/>
    <property type="match status" value="1"/>
</dbReference>
<keyword evidence="6" id="KW-1185">Reference proteome</keyword>
<dbReference type="GO" id="GO:0003723">
    <property type="term" value="F:RNA binding"/>
    <property type="evidence" value="ECO:0007669"/>
    <property type="project" value="UniProtKB-UniRule"/>
</dbReference>
<reference evidence="5" key="1">
    <citation type="submission" date="2020-08" db="EMBL/GenBank/DDBJ databases">
        <title>Genome sequencing and assembly of the red palm weevil Rhynchophorus ferrugineus.</title>
        <authorList>
            <person name="Dias G.B."/>
            <person name="Bergman C.M."/>
            <person name="Manee M."/>
        </authorList>
    </citation>
    <scope>NUCLEOTIDE SEQUENCE</scope>
    <source>
        <strain evidence="5">AA-2017</strain>
        <tissue evidence="5">Whole larva</tissue>
    </source>
</reference>
<proteinExistence type="inferred from homology"/>
<keyword evidence="2 3" id="KW-0694">RNA-binding</keyword>
<dbReference type="SMART" id="SM00360">
    <property type="entry name" value="RRM"/>
    <property type="match status" value="1"/>
</dbReference>
<dbReference type="Proteomes" id="UP000625711">
    <property type="component" value="Unassembled WGS sequence"/>
</dbReference>
<name>A0A834MLH7_RHYFE</name>
<dbReference type="PROSITE" id="PS50102">
    <property type="entry name" value="RRM"/>
    <property type="match status" value="1"/>
</dbReference>
<gene>
    <name evidence="5" type="ORF">GWI33_002113</name>
</gene>
<dbReference type="GO" id="GO:0000028">
    <property type="term" value="P:ribosomal small subunit assembly"/>
    <property type="evidence" value="ECO:0007669"/>
    <property type="project" value="TreeGrafter"/>
</dbReference>
<dbReference type="InterPro" id="IPR040446">
    <property type="entry name" value="RRP7"/>
</dbReference>
<dbReference type="CDD" id="cd12951">
    <property type="entry name" value="RRP7_Rrp7A"/>
    <property type="match status" value="1"/>
</dbReference>
<dbReference type="InterPro" id="IPR000504">
    <property type="entry name" value="RRM_dom"/>
</dbReference>
<sequence length="247" mass="28901">MVNKQINNFKVMQLRYSSKNSTYHELFIKEHSLRHKEEDKPLGLTLFVLNIPPYITEAHMKDAFSEFGNIASVKFQEKETNDKRRSSFNNGYVVFSKRSGLLKCLQASSISLENVQIKAGLSKYIEQYNNSIVNPEELQKEITTYMKGLDKKEQKKDKSESEMEVDDDGWTVVTKKGRNPGLARKESVTIKLEEKMKEKSKKKELKNFYTFQIRESKMKNVIELRKSYEEAKKKVALMKASRKFKPY</sequence>
<evidence type="ECO:0000259" key="4">
    <source>
        <dbReference type="PROSITE" id="PS50102"/>
    </source>
</evidence>
<evidence type="ECO:0000313" key="5">
    <source>
        <dbReference type="EMBL" id="KAF7282719.1"/>
    </source>
</evidence>
<organism evidence="5 6">
    <name type="scientific">Rhynchophorus ferrugineus</name>
    <name type="common">Red palm weevil</name>
    <name type="synonym">Curculio ferrugineus</name>
    <dbReference type="NCBI Taxonomy" id="354439"/>
    <lineage>
        <taxon>Eukaryota</taxon>
        <taxon>Metazoa</taxon>
        <taxon>Ecdysozoa</taxon>
        <taxon>Arthropoda</taxon>
        <taxon>Hexapoda</taxon>
        <taxon>Insecta</taxon>
        <taxon>Pterygota</taxon>
        <taxon>Neoptera</taxon>
        <taxon>Endopterygota</taxon>
        <taxon>Coleoptera</taxon>
        <taxon>Polyphaga</taxon>
        <taxon>Cucujiformia</taxon>
        <taxon>Curculionidae</taxon>
        <taxon>Dryophthorinae</taxon>
        <taxon>Rhynchophorus</taxon>
    </lineage>
</organism>
<dbReference type="Gene3D" id="6.10.250.1770">
    <property type="match status" value="1"/>
</dbReference>
<evidence type="ECO:0000256" key="3">
    <source>
        <dbReference type="PROSITE-ProRule" id="PRU00176"/>
    </source>
</evidence>
<evidence type="ECO:0000313" key="6">
    <source>
        <dbReference type="Proteomes" id="UP000625711"/>
    </source>
</evidence>
<dbReference type="GO" id="GO:0032545">
    <property type="term" value="C:CURI complex"/>
    <property type="evidence" value="ECO:0007669"/>
    <property type="project" value="TreeGrafter"/>
</dbReference>
<dbReference type="GO" id="GO:0006364">
    <property type="term" value="P:rRNA processing"/>
    <property type="evidence" value="ECO:0007669"/>
    <property type="project" value="TreeGrafter"/>
</dbReference>
<comment type="caution">
    <text evidence="5">The sequence shown here is derived from an EMBL/GenBank/DDBJ whole genome shotgun (WGS) entry which is preliminary data.</text>
</comment>
<evidence type="ECO:0000256" key="1">
    <source>
        <dbReference type="ARBA" id="ARBA00006110"/>
    </source>
</evidence>
<dbReference type="EMBL" id="JAACXV010000159">
    <property type="protein sequence ID" value="KAF7282719.1"/>
    <property type="molecule type" value="Genomic_DNA"/>
</dbReference>
<dbReference type="PANTHER" id="PTHR13191:SF0">
    <property type="entry name" value="RIBOSOMAL RNA-PROCESSING PROTEIN 7 HOMOLOG A-RELATED"/>
    <property type="match status" value="1"/>
</dbReference>
<dbReference type="PANTHER" id="PTHR13191">
    <property type="entry name" value="RIBOSOMAL RNA PROCESSING PROTEIN 7-RELATED"/>
    <property type="match status" value="1"/>
</dbReference>
<dbReference type="Pfam" id="PF00076">
    <property type="entry name" value="RRM_1"/>
    <property type="match status" value="1"/>
</dbReference>
<dbReference type="InterPro" id="IPR012677">
    <property type="entry name" value="Nucleotide-bd_a/b_plait_sf"/>
</dbReference>
<accession>A0A834MLH7</accession>
<dbReference type="InterPro" id="IPR035979">
    <property type="entry name" value="RBD_domain_sf"/>
</dbReference>
<comment type="similarity">
    <text evidence="1">Belongs to the RRP7 family.</text>
</comment>
<dbReference type="OrthoDB" id="5390at2759"/>